<name>A0A3M8CK68_9BACL</name>
<organism evidence="13 14">
    <name type="scientific">Brevibacillus fluminis</name>
    <dbReference type="NCBI Taxonomy" id="511487"/>
    <lineage>
        <taxon>Bacteria</taxon>
        <taxon>Bacillati</taxon>
        <taxon>Bacillota</taxon>
        <taxon>Bacilli</taxon>
        <taxon>Bacillales</taxon>
        <taxon>Paenibacillaceae</taxon>
        <taxon>Brevibacillus</taxon>
    </lineage>
</organism>
<evidence type="ECO:0000313" key="13">
    <source>
        <dbReference type="EMBL" id="RNB76019.1"/>
    </source>
</evidence>
<protein>
    <recommendedName>
        <fullName evidence="9">inosine/xanthosine triphosphatase</fullName>
        <ecNumber evidence="9">3.6.1.73</ecNumber>
    </recommendedName>
</protein>
<feature type="domain" description="Non-canonical purine NTP phosphatase/PRRC1" evidence="12">
    <location>
        <begin position="11"/>
        <end position="60"/>
    </location>
</feature>
<evidence type="ECO:0000313" key="14">
    <source>
        <dbReference type="Proteomes" id="UP000271031"/>
    </source>
</evidence>
<dbReference type="PANTHER" id="PTHR34699:SF2">
    <property type="entry name" value="NON-CANONICAL PURINE NTP PHOSPHATASE_PRRC1 DOMAIN-CONTAINING PROTEIN"/>
    <property type="match status" value="1"/>
</dbReference>
<accession>A0A3M8CK68</accession>
<evidence type="ECO:0000256" key="9">
    <source>
        <dbReference type="ARBA" id="ARBA00038901"/>
    </source>
</evidence>
<dbReference type="GO" id="GO:0009117">
    <property type="term" value="P:nucleotide metabolic process"/>
    <property type="evidence" value="ECO:0007669"/>
    <property type="project" value="UniProtKB-KW"/>
</dbReference>
<sequence>MEWDQLRIALGTKNKAKVTAVRLATGCEPICVSVPSGVSDQPLSEAETIAGAINRAKAALT</sequence>
<dbReference type="Gene3D" id="3.90.950.10">
    <property type="match status" value="1"/>
</dbReference>
<dbReference type="InterPro" id="IPR050299">
    <property type="entry name" value="YjjX_NTPase"/>
</dbReference>
<keyword evidence="14" id="KW-1185">Reference proteome</keyword>
<evidence type="ECO:0000256" key="11">
    <source>
        <dbReference type="ARBA" id="ARBA00048781"/>
    </source>
</evidence>
<comment type="catalytic activity">
    <reaction evidence="10">
        <text>ITP + H2O = IDP + phosphate + H(+)</text>
        <dbReference type="Rhea" id="RHEA:28330"/>
        <dbReference type="ChEBI" id="CHEBI:15377"/>
        <dbReference type="ChEBI" id="CHEBI:15378"/>
        <dbReference type="ChEBI" id="CHEBI:43474"/>
        <dbReference type="ChEBI" id="CHEBI:58280"/>
        <dbReference type="ChEBI" id="CHEBI:61402"/>
        <dbReference type="EC" id="3.6.1.73"/>
    </reaction>
</comment>
<keyword evidence="7" id="KW-0546">Nucleotide metabolism</keyword>
<keyword evidence="6" id="KW-0460">Magnesium</keyword>
<comment type="cofactor">
    <cofactor evidence="1">
        <name>Mn(2+)</name>
        <dbReference type="ChEBI" id="CHEBI:29035"/>
    </cofactor>
</comment>
<evidence type="ECO:0000256" key="2">
    <source>
        <dbReference type="ARBA" id="ARBA00001946"/>
    </source>
</evidence>
<dbReference type="GO" id="GO:0046872">
    <property type="term" value="F:metal ion binding"/>
    <property type="evidence" value="ECO:0007669"/>
    <property type="project" value="UniProtKB-KW"/>
</dbReference>
<keyword evidence="5" id="KW-0378">Hydrolase</keyword>
<keyword evidence="8" id="KW-0464">Manganese</keyword>
<comment type="caution">
    <text evidence="13">The sequence shown here is derived from an EMBL/GenBank/DDBJ whole genome shotgun (WGS) entry which is preliminary data.</text>
</comment>
<proteinExistence type="predicted"/>
<evidence type="ECO:0000256" key="6">
    <source>
        <dbReference type="ARBA" id="ARBA00022842"/>
    </source>
</evidence>
<dbReference type="InterPro" id="IPR029001">
    <property type="entry name" value="ITPase-like_fam"/>
</dbReference>
<comment type="catalytic activity">
    <reaction evidence="11">
        <text>XTP + H2O = XDP + phosphate + H(+)</text>
        <dbReference type="Rhea" id="RHEA:28406"/>
        <dbReference type="ChEBI" id="CHEBI:15377"/>
        <dbReference type="ChEBI" id="CHEBI:15378"/>
        <dbReference type="ChEBI" id="CHEBI:43474"/>
        <dbReference type="ChEBI" id="CHEBI:59884"/>
        <dbReference type="ChEBI" id="CHEBI:61314"/>
        <dbReference type="EC" id="3.6.1.73"/>
    </reaction>
</comment>
<keyword evidence="4" id="KW-0547">Nucleotide-binding</keyword>
<evidence type="ECO:0000256" key="8">
    <source>
        <dbReference type="ARBA" id="ARBA00023211"/>
    </source>
</evidence>
<dbReference type="Pfam" id="PF01931">
    <property type="entry name" value="NTPase_I-T"/>
    <property type="match status" value="1"/>
</dbReference>
<dbReference type="GO" id="GO:0103023">
    <property type="term" value="F:ITPase activity"/>
    <property type="evidence" value="ECO:0007669"/>
    <property type="project" value="UniProtKB-EC"/>
</dbReference>
<keyword evidence="3" id="KW-0479">Metal-binding</keyword>
<dbReference type="OrthoDB" id="164951at2"/>
<evidence type="ECO:0000256" key="1">
    <source>
        <dbReference type="ARBA" id="ARBA00001936"/>
    </source>
</evidence>
<dbReference type="EC" id="3.6.1.73" evidence="9"/>
<feature type="non-terminal residue" evidence="13">
    <location>
        <position position="61"/>
    </location>
</feature>
<evidence type="ECO:0000256" key="3">
    <source>
        <dbReference type="ARBA" id="ARBA00022723"/>
    </source>
</evidence>
<dbReference type="SUPFAM" id="SSF52972">
    <property type="entry name" value="ITPase-like"/>
    <property type="match status" value="1"/>
</dbReference>
<evidence type="ECO:0000256" key="4">
    <source>
        <dbReference type="ARBA" id="ARBA00022741"/>
    </source>
</evidence>
<evidence type="ECO:0000256" key="10">
    <source>
        <dbReference type="ARBA" id="ARBA00048174"/>
    </source>
</evidence>
<evidence type="ECO:0000256" key="5">
    <source>
        <dbReference type="ARBA" id="ARBA00022801"/>
    </source>
</evidence>
<dbReference type="Proteomes" id="UP000271031">
    <property type="component" value="Unassembled WGS sequence"/>
</dbReference>
<evidence type="ECO:0000256" key="7">
    <source>
        <dbReference type="ARBA" id="ARBA00023080"/>
    </source>
</evidence>
<dbReference type="InterPro" id="IPR026533">
    <property type="entry name" value="NTPase/PRRC1"/>
</dbReference>
<dbReference type="AlphaFoldDB" id="A0A3M8CK68"/>
<dbReference type="PANTHER" id="PTHR34699">
    <property type="match status" value="1"/>
</dbReference>
<dbReference type="RefSeq" id="WP_122921752.1">
    <property type="nucleotide sequence ID" value="NZ_RHHQ01000079.1"/>
</dbReference>
<dbReference type="EMBL" id="RHHQ01000079">
    <property type="protein sequence ID" value="RNB76019.1"/>
    <property type="molecule type" value="Genomic_DNA"/>
</dbReference>
<comment type="cofactor">
    <cofactor evidence="2">
        <name>Mg(2+)</name>
        <dbReference type="ChEBI" id="CHEBI:18420"/>
    </cofactor>
</comment>
<dbReference type="GO" id="GO:0000166">
    <property type="term" value="F:nucleotide binding"/>
    <property type="evidence" value="ECO:0007669"/>
    <property type="project" value="UniProtKB-KW"/>
</dbReference>
<gene>
    <name evidence="13" type="ORF">EDM56_30990</name>
</gene>
<reference evidence="13 14" key="1">
    <citation type="submission" date="2018-10" db="EMBL/GenBank/DDBJ databases">
        <title>Phylogenomics of Brevibacillus.</title>
        <authorList>
            <person name="Dunlap C."/>
        </authorList>
    </citation>
    <scope>NUCLEOTIDE SEQUENCE [LARGE SCALE GENOMIC DNA]</scope>
    <source>
        <strain evidence="13 14">JCM 15716</strain>
    </source>
</reference>
<evidence type="ECO:0000259" key="12">
    <source>
        <dbReference type="Pfam" id="PF01931"/>
    </source>
</evidence>